<sequence>MRLPWHSFHFIGIGGIGMSGLAHVLLELGYQISGSDLHFNPLLKRLATQGATIYLGHRPEQIDGAEIIIYSSAIKEDNPEIKAAQEKKLPLLSRGQLLAYLMGQKRGIAITGTHGKTTTSAMIAHILQTAKLKPTAIIGGQINTSGLNAWLGNGRYLVAEADESDGSFLLLHPEIGVFTNIDADHLDYYKNINTIETTFAQFLNQVKETAIICGDDPRLKTLVKNLKIPYLSYGITPGQDIEAREIEFNTSTKFALYIQEKKLEDVFLSLPGKHNVLAALAALTVAKVLNIEIKTAIQGLKNFKGVARRLEIKGEKNKILIVDDYGHHPTEIKIVLEAIKQRWPNRRLITIFQPHRYSRTKALYNSFLTAFEKTDKLILTEIYPASEKPISGITGEWLADGIAQYKTVDYCPDFTAIIDKLKEILRPMDILLTLGAGNIWQIGETILSQDI</sequence>
<evidence type="ECO:0000256" key="1">
    <source>
        <dbReference type="ARBA" id="ARBA00004496"/>
    </source>
</evidence>
<evidence type="ECO:0000313" key="18">
    <source>
        <dbReference type="EMBL" id="AMM41979.1"/>
    </source>
</evidence>
<dbReference type="GO" id="GO:0008360">
    <property type="term" value="P:regulation of cell shape"/>
    <property type="evidence" value="ECO:0007669"/>
    <property type="project" value="UniProtKB-KW"/>
</dbReference>
<feature type="domain" description="Mur ligase C-terminal" evidence="16">
    <location>
        <begin position="308"/>
        <end position="437"/>
    </location>
</feature>
<dbReference type="GO" id="GO:0051301">
    <property type="term" value="P:cell division"/>
    <property type="evidence" value="ECO:0007669"/>
    <property type="project" value="UniProtKB-KW"/>
</dbReference>
<comment type="catalytic activity">
    <reaction evidence="13 14">
        <text>UDP-N-acetyl-alpha-D-muramate + L-alanine + ATP = UDP-N-acetyl-alpha-D-muramoyl-L-alanine + ADP + phosphate + H(+)</text>
        <dbReference type="Rhea" id="RHEA:23372"/>
        <dbReference type="ChEBI" id="CHEBI:15378"/>
        <dbReference type="ChEBI" id="CHEBI:30616"/>
        <dbReference type="ChEBI" id="CHEBI:43474"/>
        <dbReference type="ChEBI" id="CHEBI:57972"/>
        <dbReference type="ChEBI" id="CHEBI:70757"/>
        <dbReference type="ChEBI" id="CHEBI:83898"/>
        <dbReference type="ChEBI" id="CHEBI:456216"/>
        <dbReference type="EC" id="6.3.2.8"/>
    </reaction>
</comment>
<keyword evidence="7 14" id="KW-0547">Nucleotide-binding</keyword>
<dbReference type="Pfam" id="PF02875">
    <property type="entry name" value="Mur_ligase_C"/>
    <property type="match status" value="1"/>
</dbReference>
<evidence type="ECO:0000256" key="2">
    <source>
        <dbReference type="ARBA" id="ARBA00004752"/>
    </source>
</evidence>
<evidence type="ECO:0000256" key="12">
    <source>
        <dbReference type="ARBA" id="ARBA00023316"/>
    </source>
</evidence>
<dbReference type="InterPro" id="IPR013221">
    <property type="entry name" value="Mur_ligase_cen"/>
</dbReference>
<dbReference type="EC" id="6.3.2.8" evidence="3 14"/>
<keyword evidence="10 14" id="KW-0573">Peptidoglycan synthesis</keyword>
<dbReference type="Proteomes" id="UP000070560">
    <property type="component" value="Chromosome"/>
</dbReference>
<dbReference type="SUPFAM" id="SSF51984">
    <property type="entry name" value="MurCD N-terminal domain"/>
    <property type="match status" value="1"/>
</dbReference>
<dbReference type="SUPFAM" id="SSF53623">
    <property type="entry name" value="MurD-like peptide ligases, catalytic domain"/>
    <property type="match status" value="1"/>
</dbReference>
<keyword evidence="12 14" id="KW-0961">Cell wall biogenesis/degradation</keyword>
<keyword evidence="19" id="KW-1185">Reference proteome</keyword>
<dbReference type="PANTHER" id="PTHR43445">
    <property type="entry name" value="UDP-N-ACETYLMURAMATE--L-ALANINE LIGASE-RELATED"/>
    <property type="match status" value="1"/>
</dbReference>
<dbReference type="InterPro" id="IPR050061">
    <property type="entry name" value="MurCDEF_pg_biosynth"/>
</dbReference>
<evidence type="ECO:0000256" key="11">
    <source>
        <dbReference type="ARBA" id="ARBA00023306"/>
    </source>
</evidence>
<evidence type="ECO:0000313" key="19">
    <source>
        <dbReference type="Proteomes" id="UP000070560"/>
    </source>
</evidence>
<dbReference type="RefSeq" id="WP_066065352.1">
    <property type="nucleotide sequence ID" value="NZ_CP013015.1"/>
</dbReference>
<dbReference type="InterPro" id="IPR036565">
    <property type="entry name" value="Mur-like_cat_sf"/>
</dbReference>
<dbReference type="Gene3D" id="3.40.1190.10">
    <property type="entry name" value="Mur-like, catalytic domain"/>
    <property type="match status" value="1"/>
</dbReference>
<accession>A0A7U4TIH3</accession>
<dbReference type="HAMAP" id="MF_00046">
    <property type="entry name" value="MurC"/>
    <property type="match status" value="1"/>
</dbReference>
<evidence type="ECO:0000256" key="8">
    <source>
        <dbReference type="ARBA" id="ARBA00022840"/>
    </source>
</evidence>
<keyword evidence="5 14" id="KW-0436">Ligase</keyword>
<dbReference type="Pfam" id="PF08245">
    <property type="entry name" value="Mur_ligase_M"/>
    <property type="match status" value="1"/>
</dbReference>
<dbReference type="GO" id="GO:0071555">
    <property type="term" value="P:cell wall organization"/>
    <property type="evidence" value="ECO:0007669"/>
    <property type="project" value="UniProtKB-KW"/>
</dbReference>
<dbReference type="SUPFAM" id="SSF53244">
    <property type="entry name" value="MurD-like peptide ligases, peptide-binding domain"/>
    <property type="match status" value="1"/>
</dbReference>
<feature type="binding site" evidence="14">
    <location>
        <begin position="112"/>
        <end position="118"/>
    </location>
    <ligand>
        <name>ATP</name>
        <dbReference type="ChEBI" id="CHEBI:30616"/>
    </ligand>
</feature>
<dbReference type="KEGG" id="daw:HS1_002193"/>
<evidence type="ECO:0000256" key="5">
    <source>
        <dbReference type="ARBA" id="ARBA00022598"/>
    </source>
</evidence>
<dbReference type="NCBIfam" id="TIGR01082">
    <property type="entry name" value="murC"/>
    <property type="match status" value="1"/>
</dbReference>
<comment type="function">
    <text evidence="14">Cell wall formation.</text>
</comment>
<dbReference type="AlphaFoldDB" id="A0A7U4TIH3"/>
<dbReference type="Gene3D" id="3.40.50.720">
    <property type="entry name" value="NAD(P)-binding Rossmann-like Domain"/>
    <property type="match status" value="1"/>
</dbReference>
<dbReference type="GO" id="GO:0005737">
    <property type="term" value="C:cytoplasm"/>
    <property type="evidence" value="ECO:0007669"/>
    <property type="project" value="UniProtKB-SubCell"/>
</dbReference>
<evidence type="ECO:0000256" key="3">
    <source>
        <dbReference type="ARBA" id="ARBA00012211"/>
    </source>
</evidence>
<dbReference type="InterPro" id="IPR036615">
    <property type="entry name" value="Mur_ligase_C_dom_sf"/>
</dbReference>
<evidence type="ECO:0000259" key="16">
    <source>
        <dbReference type="Pfam" id="PF02875"/>
    </source>
</evidence>
<dbReference type="Pfam" id="PF01225">
    <property type="entry name" value="Mur_ligase"/>
    <property type="match status" value="1"/>
</dbReference>
<protein>
    <recommendedName>
        <fullName evidence="3 14">UDP-N-acetylmuramate--L-alanine ligase</fullName>
        <ecNumber evidence="3 14">6.3.2.8</ecNumber>
    </recommendedName>
    <alternativeName>
        <fullName evidence="14">UDP-N-acetylmuramoyl-L-alanine synthetase</fullName>
    </alternativeName>
</protein>
<comment type="subcellular location">
    <subcellularLocation>
        <location evidence="1 14">Cytoplasm</location>
    </subcellularLocation>
</comment>
<evidence type="ECO:0000256" key="10">
    <source>
        <dbReference type="ARBA" id="ARBA00022984"/>
    </source>
</evidence>
<dbReference type="GO" id="GO:0008763">
    <property type="term" value="F:UDP-N-acetylmuramate-L-alanine ligase activity"/>
    <property type="evidence" value="ECO:0007669"/>
    <property type="project" value="UniProtKB-UniRule"/>
</dbReference>
<feature type="domain" description="Mur ligase N-terminal catalytic" evidence="15">
    <location>
        <begin position="8"/>
        <end position="105"/>
    </location>
</feature>
<evidence type="ECO:0000256" key="7">
    <source>
        <dbReference type="ARBA" id="ARBA00022741"/>
    </source>
</evidence>
<dbReference type="Gene3D" id="3.90.190.20">
    <property type="entry name" value="Mur ligase, C-terminal domain"/>
    <property type="match status" value="1"/>
</dbReference>
<evidence type="ECO:0000256" key="6">
    <source>
        <dbReference type="ARBA" id="ARBA00022618"/>
    </source>
</evidence>
<keyword evidence="6 14" id="KW-0132">Cell division</keyword>
<evidence type="ECO:0000256" key="4">
    <source>
        <dbReference type="ARBA" id="ARBA00022490"/>
    </source>
</evidence>
<feature type="domain" description="Mur ligase central" evidence="17">
    <location>
        <begin position="110"/>
        <end position="286"/>
    </location>
</feature>
<dbReference type="PANTHER" id="PTHR43445:SF3">
    <property type="entry name" value="UDP-N-ACETYLMURAMATE--L-ALANINE LIGASE"/>
    <property type="match status" value="1"/>
</dbReference>
<proteinExistence type="inferred from homology"/>
<evidence type="ECO:0000256" key="14">
    <source>
        <dbReference type="HAMAP-Rule" id="MF_00046"/>
    </source>
</evidence>
<dbReference type="InterPro" id="IPR000713">
    <property type="entry name" value="Mur_ligase_N"/>
</dbReference>
<evidence type="ECO:0000259" key="15">
    <source>
        <dbReference type="Pfam" id="PF01225"/>
    </source>
</evidence>
<organism evidence="18 19">
    <name type="scientific">Desulfofervidus auxilii</name>
    <dbReference type="NCBI Taxonomy" id="1621989"/>
    <lineage>
        <taxon>Bacteria</taxon>
        <taxon>Pseudomonadati</taxon>
        <taxon>Thermodesulfobacteriota</taxon>
        <taxon>Candidatus Desulfofervidia</taxon>
        <taxon>Candidatus Desulfofervidales</taxon>
        <taxon>Candidatus Desulfofervidaceae</taxon>
        <taxon>Candidatus Desulfofervidus</taxon>
    </lineage>
</organism>
<dbReference type="OrthoDB" id="9804126at2"/>
<dbReference type="GO" id="GO:0009252">
    <property type="term" value="P:peptidoglycan biosynthetic process"/>
    <property type="evidence" value="ECO:0007669"/>
    <property type="project" value="UniProtKB-UniRule"/>
</dbReference>
<name>A0A7U4TIH3_DESA2</name>
<keyword evidence="8 14" id="KW-0067">ATP-binding</keyword>
<dbReference type="InterPro" id="IPR004101">
    <property type="entry name" value="Mur_ligase_C"/>
</dbReference>
<gene>
    <name evidence="14" type="primary">murC</name>
    <name evidence="18" type="ORF">HS1_002193</name>
</gene>
<evidence type="ECO:0000259" key="17">
    <source>
        <dbReference type="Pfam" id="PF08245"/>
    </source>
</evidence>
<dbReference type="InterPro" id="IPR005758">
    <property type="entry name" value="UDP-N-AcMur_Ala_ligase_MurC"/>
</dbReference>
<dbReference type="EMBL" id="CP013015">
    <property type="protein sequence ID" value="AMM41979.1"/>
    <property type="molecule type" value="Genomic_DNA"/>
</dbReference>
<reference evidence="18 19" key="1">
    <citation type="submission" date="2015-10" db="EMBL/GenBank/DDBJ databases">
        <title>Candidatus Desulfofervidus auxilii, a hydrogenotrophic sulfate-reducing bacterium involved in the thermophilic anaerobic oxidation of methane.</title>
        <authorList>
            <person name="Krukenberg V."/>
            <person name="Richter M."/>
            <person name="Wegener G."/>
        </authorList>
    </citation>
    <scope>NUCLEOTIDE SEQUENCE [LARGE SCALE GENOMIC DNA]</scope>
    <source>
        <strain evidence="18 19">HS1</strain>
    </source>
</reference>
<evidence type="ECO:0000256" key="13">
    <source>
        <dbReference type="ARBA" id="ARBA00047833"/>
    </source>
</evidence>
<dbReference type="UniPathway" id="UPA00219"/>
<dbReference type="GO" id="GO:0005524">
    <property type="term" value="F:ATP binding"/>
    <property type="evidence" value="ECO:0007669"/>
    <property type="project" value="UniProtKB-UniRule"/>
</dbReference>
<evidence type="ECO:0000256" key="9">
    <source>
        <dbReference type="ARBA" id="ARBA00022960"/>
    </source>
</evidence>
<comment type="similarity">
    <text evidence="14">Belongs to the MurCDEF family.</text>
</comment>
<keyword evidence="9 14" id="KW-0133">Cell shape</keyword>
<comment type="pathway">
    <text evidence="2 14">Cell wall biogenesis; peptidoglycan biosynthesis.</text>
</comment>
<keyword evidence="4 14" id="KW-0963">Cytoplasm</keyword>
<keyword evidence="11 14" id="KW-0131">Cell cycle</keyword>